<evidence type="ECO:0000259" key="8">
    <source>
        <dbReference type="Pfam" id="PF17917"/>
    </source>
</evidence>
<evidence type="ECO:0000256" key="2">
    <source>
        <dbReference type="ARBA" id="ARBA00022695"/>
    </source>
</evidence>
<evidence type="ECO:0000256" key="6">
    <source>
        <dbReference type="ARBA" id="ARBA00022918"/>
    </source>
</evidence>
<protein>
    <recommendedName>
        <fullName evidence="11">Reverse transcriptase domain-containing protein</fullName>
    </recommendedName>
</protein>
<dbReference type="AlphaFoldDB" id="A0ABD3HHP2"/>
<keyword evidence="1" id="KW-0808">Transferase</keyword>
<dbReference type="GO" id="GO:0004519">
    <property type="term" value="F:endonuclease activity"/>
    <property type="evidence" value="ECO:0007669"/>
    <property type="project" value="UniProtKB-KW"/>
</dbReference>
<dbReference type="SUPFAM" id="SSF56672">
    <property type="entry name" value="DNA/RNA polymerases"/>
    <property type="match status" value="1"/>
</dbReference>
<keyword evidence="5" id="KW-0378">Hydrolase</keyword>
<sequence>MGHRFSDDTLSELKIGLDNTLLPEEVICFKQMLAKHGKAFVFYPTEIGCVDPSVVTPMIIFTMSYVPWDLRPIPVPRAYLPKLMDLLKEKMRMKILEPSFAPYSCRWFTVPKKSGAPRFIQDMQPVNAVTIRNVGVAPILDEFAEAFAGRAIYLMRDLYSGYDQFQIAEGSRDVPTMRTPLGLLRMCTLPQGATNSVAHMMAGMNKVLKYFIPEKIMPFLDDVPIKGCLEDEKDEALDPRGCRKYVAEHIEDCDKIFSRLEEVHLTLSEEKSTFAMKEIVIVGHLCGSHGRKPDPKKMDVILRIREVCNSLIEVRRFLGWAVGQDDVEGNKFAARFGARVLSTRQRSYPQVKRELWGLVTAMKAENEYLIGAEVVIETDCLPLLGMITNCTTTDMTILNWIAYIKTLNPEFRHIAGKDNPVADLLSRVRYESEEDMVDDTDDIGTDFFSTS</sequence>
<dbReference type="InterPro" id="IPR041373">
    <property type="entry name" value="RT_RNaseH"/>
</dbReference>
<comment type="caution">
    <text evidence="9">The sequence shown here is derived from an EMBL/GenBank/DDBJ whole genome shotgun (WGS) entry which is preliminary data.</text>
</comment>
<feature type="domain" description="Reverse transcriptase" evidence="7">
    <location>
        <begin position="110"/>
        <end position="284"/>
    </location>
</feature>
<dbReference type="Gene3D" id="3.10.10.10">
    <property type="entry name" value="HIV Type 1 Reverse Transcriptase, subunit A, domain 1"/>
    <property type="match status" value="1"/>
</dbReference>
<dbReference type="PANTHER" id="PTHR37984">
    <property type="entry name" value="PROTEIN CBG26694"/>
    <property type="match status" value="1"/>
</dbReference>
<dbReference type="GO" id="GO:0016787">
    <property type="term" value="F:hydrolase activity"/>
    <property type="evidence" value="ECO:0007669"/>
    <property type="project" value="UniProtKB-KW"/>
</dbReference>
<name>A0ABD3HHP2_9MARC</name>
<evidence type="ECO:0000256" key="1">
    <source>
        <dbReference type="ARBA" id="ARBA00022679"/>
    </source>
</evidence>
<evidence type="ECO:0000259" key="7">
    <source>
        <dbReference type="Pfam" id="PF00078"/>
    </source>
</evidence>
<gene>
    <name evidence="9" type="ORF">R1sor_015158</name>
</gene>
<dbReference type="InterPro" id="IPR000477">
    <property type="entry name" value="RT_dom"/>
</dbReference>
<evidence type="ECO:0008006" key="11">
    <source>
        <dbReference type="Google" id="ProtNLM"/>
    </source>
</evidence>
<evidence type="ECO:0000256" key="3">
    <source>
        <dbReference type="ARBA" id="ARBA00022722"/>
    </source>
</evidence>
<dbReference type="InterPro" id="IPR043128">
    <property type="entry name" value="Rev_trsase/Diguanyl_cyclase"/>
</dbReference>
<feature type="domain" description="Reverse transcriptase RNase H-like" evidence="8">
    <location>
        <begin position="318"/>
        <end position="404"/>
    </location>
</feature>
<dbReference type="GO" id="GO:0003964">
    <property type="term" value="F:RNA-directed DNA polymerase activity"/>
    <property type="evidence" value="ECO:0007669"/>
    <property type="project" value="UniProtKB-KW"/>
</dbReference>
<dbReference type="InterPro" id="IPR043502">
    <property type="entry name" value="DNA/RNA_pol_sf"/>
</dbReference>
<dbReference type="InterPro" id="IPR050951">
    <property type="entry name" value="Retrovirus_Pol_polyprotein"/>
</dbReference>
<keyword evidence="3" id="KW-0540">Nuclease</keyword>
<keyword evidence="6" id="KW-0695">RNA-directed DNA polymerase</keyword>
<evidence type="ECO:0000313" key="10">
    <source>
        <dbReference type="Proteomes" id="UP001633002"/>
    </source>
</evidence>
<reference evidence="9 10" key="1">
    <citation type="submission" date="2024-09" db="EMBL/GenBank/DDBJ databases">
        <title>Chromosome-scale assembly of Riccia sorocarpa.</title>
        <authorList>
            <person name="Paukszto L."/>
        </authorList>
    </citation>
    <scope>NUCLEOTIDE SEQUENCE [LARGE SCALE GENOMIC DNA]</scope>
    <source>
        <strain evidence="9">LP-2024</strain>
        <tissue evidence="9">Aerial parts of the thallus</tissue>
    </source>
</reference>
<dbReference type="PANTHER" id="PTHR37984:SF5">
    <property type="entry name" value="PROTEIN NYNRIN-LIKE"/>
    <property type="match status" value="1"/>
</dbReference>
<dbReference type="Pfam" id="PF00078">
    <property type="entry name" value="RVT_1"/>
    <property type="match status" value="1"/>
</dbReference>
<dbReference type="Gene3D" id="3.30.70.270">
    <property type="match status" value="1"/>
</dbReference>
<keyword evidence="2" id="KW-0548">Nucleotidyltransferase</keyword>
<dbReference type="Pfam" id="PF17917">
    <property type="entry name" value="RT_RNaseH"/>
    <property type="match status" value="1"/>
</dbReference>
<dbReference type="CDD" id="cd01647">
    <property type="entry name" value="RT_LTR"/>
    <property type="match status" value="1"/>
</dbReference>
<keyword evidence="10" id="KW-1185">Reference proteome</keyword>
<keyword evidence="4" id="KW-0255">Endonuclease</keyword>
<organism evidence="9 10">
    <name type="scientific">Riccia sorocarpa</name>
    <dbReference type="NCBI Taxonomy" id="122646"/>
    <lineage>
        <taxon>Eukaryota</taxon>
        <taxon>Viridiplantae</taxon>
        <taxon>Streptophyta</taxon>
        <taxon>Embryophyta</taxon>
        <taxon>Marchantiophyta</taxon>
        <taxon>Marchantiopsida</taxon>
        <taxon>Marchantiidae</taxon>
        <taxon>Marchantiales</taxon>
        <taxon>Ricciaceae</taxon>
        <taxon>Riccia</taxon>
    </lineage>
</organism>
<evidence type="ECO:0000256" key="5">
    <source>
        <dbReference type="ARBA" id="ARBA00022801"/>
    </source>
</evidence>
<proteinExistence type="predicted"/>
<dbReference type="EMBL" id="JBJQOH010000004">
    <property type="protein sequence ID" value="KAL3688849.1"/>
    <property type="molecule type" value="Genomic_DNA"/>
</dbReference>
<evidence type="ECO:0000313" key="9">
    <source>
        <dbReference type="EMBL" id="KAL3688849.1"/>
    </source>
</evidence>
<dbReference type="Proteomes" id="UP001633002">
    <property type="component" value="Unassembled WGS sequence"/>
</dbReference>
<evidence type="ECO:0000256" key="4">
    <source>
        <dbReference type="ARBA" id="ARBA00022759"/>
    </source>
</evidence>
<accession>A0ABD3HHP2</accession>